<keyword evidence="4" id="KW-0274">FAD</keyword>
<dbReference type="Proteomes" id="UP000630142">
    <property type="component" value="Unassembled WGS sequence"/>
</dbReference>
<evidence type="ECO:0000256" key="1">
    <source>
        <dbReference type="ARBA" id="ARBA00001974"/>
    </source>
</evidence>
<dbReference type="InterPro" id="IPR006094">
    <property type="entry name" value="Oxid_FAD_bind_N"/>
</dbReference>
<dbReference type="GO" id="GO:0022904">
    <property type="term" value="P:respiratory electron transport chain"/>
    <property type="evidence" value="ECO:0007669"/>
    <property type="project" value="TreeGrafter"/>
</dbReference>
<evidence type="ECO:0000256" key="3">
    <source>
        <dbReference type="ARBA" id="ARBA00022630"/>
    </source>
</evidence>
<dbReference type="Gene3D" id="1.10.45.10">
    <property type="entry name" value="Vanillyl-alcohol Oxidase, Chain A, domain 4"/>
    <property type="match status" value="1"/>
</dbReference>
<dbReference type="PANTHER" id="PTHR43716:SF1">
    <property type="entry name" value="D-2-HYDROXYGLUTARATE DEHYDROGENASE, MITOCHONDRIAL"/>
    <property type="match status" value="1"/>
</dbReference>
<organism evidence="7 8">
    <name type="scientific">Tianweitania populi</name>
    <dbReference type="NCBI Taxonomy" id="1607949"/>
    <lineage>
        <taxon>Bacteria</taxon>
        <taxon>Pseudomonadati</taxon>
        <taxon>Pseudomonadota</taxon>
        <taxon>Alphaproteobacteria</taxon>
        <taxon>Hyphomicrobiales</taxon>
        <taxon>Phyllobacteriaceae</taxon>
        <taxon>Tianweitania</taxon>
    </lineage>
</organism>
<evidence type="ECO:0000313" key="8">
    <source>
        <dbReference type="Proteomes" id="UP000630142"/>
    </source>
</evidence>
<dbReference type="InterPro" id="IPR004113">
    <property type="entry name" value="FAD-bd_oxidored_4_C"/>
</dbReference>
<dbReference type="InterPro" id="IPR016164">
    <property type="entry name" value="FAD-linked_Oxase-like_C"/>
</dbReference>
<dbReference type="InterPro" id="IPR016171">
    <property type="entry name" value="Vanillyl_alc_oxidase_C-sub2"/>
</dbReference>
<comment type="cofactor">
    <cofactor evidence="1">
        <name>FAD</name>
        <dbReference type="ChEBI" id="CHEBI:57692"/>
    </cofactor>
</comment>
<dbReference type="SUPFAM" id="SSF55103">
    <property type="entry name" value="FAD-linked oxidases, C-terminal domain"/>
    <property type="match status" value="1"/>
</dbReference>
<dbReference type="Gene3D" id="3.30.70.2190">
    <property type="match status" value="1"/>
</dbReference>
<dbReference type="RefSeq" id="WP_189506809.1">
    <property type="nucleotide sequence ID" value="NZ_BMZQ01000004.1"/>
</dbReference>
<dbReference type="GO" id="GO:0016491">
    <property type="term" value="F:oxidoreductase activity"/>
    <property type="evidence" value="ECO:0007669"/>
    <property type="project" value="UniProtKB-KW"/>
</dbReference>
<dbReference type="AlphaFoldDB" id="A0A8J3DUR3"/>
<dbReference type="InterPro" id="IPR016166">
    <property type="entry name" value="FAD-bd_PCMH"/>
</dbReference>
<dbReference type="GO" id="GO:0071949">
    <property type="term" value="F:FAD binding"/>
    <property type="evidence" value="ECO:0007669"/>
    <property type="project" value="InterPro"/>
</dbReference>
<keyword evidence="3" id="KW-0285">Flavoprotein</keyword>
<keyword evidence="5" id="KW-0560">Oxidoreductase</keyword>
<dbReference type="PROSITE" id="PS51387">
    <property type="entry name" value="FAD_PCMH"/>
    <property type="match status" value="1"/>
</dbReference>
<dbReference type="Gene3D" id="3.30.43.10">
    <property type="entry name" value="Uridine Diphospho-n-acetylenolpyruvylglucosamine Reductase, domain 2"/>
    <property type="match status" value="1"/>
</dbReference>
<dbReference type="Gene3D" id="3.30.465.10">
    <property type="match status" value="1"/>
</dbReference>
<proteinExistence type="inferred from homology"/>
<keyword evidence="8" id="KW-1185">Reference proteome</keyword>
<evidence type="ECO:0000256" key="4">
    <source>
        <dbReference type="ARBA" id="ARBA00022827"/>
    </source>
</evidence>
<protein>
    <submittedName>
        <fullName evidence="7">Oxidoreductase</fullName>
    </submittedName>
</protein>
<dbReference type="SUPFAM" id="SSF56176">
    <property type="entry name" value="FAD-binding/transporter-associated domain-like"/>
    <property type="match status" value="1"/>
</dbReference>
<dbReference type="InterPro" id="IPR016167">
    <property type="entry name" value="FAD-bd_PCMH_sub1"/>
</dbReference>
<reference evidence="7" key="1">
    <citation type="journal article" date="2014" name="Int. J. Syst. Evol. Microbiol.">
        <title>Complete genome sequence of Corynebacterium casei LMG S-19264T (=DSM 44701T), isolated from a smear-ripened cheese.</title>
        <authorList>
            <consortium name="US DOE Joint Genome Institute (JGI-PGF)"/>
            <person name="Walter F."/>
            <person name="Albersmeier A."/>
            <person name="Kalinowski J."/>
            <person name="Ruckert C."/>
        </authorList>
    </citation>
    <scope>NUCLEOTIDE SEQUENCE</scope>
    <source>
        <strain evidence="7">KCTC 42249</strain>
    </source>
</reference>
<evidence type="ECO:0000259" key="6">
    <source>
        <dbReference type="PROSITE" id="PS51387"/>
    </source>
</evidence>
<dbReference type="Pfam" id="PF02913">
    <property type="entry name" value="FAD-oxidase_C"/>
    <property type="match status" value="1"/>
</dbReference>
<evidence type="ECO:0000313" key="7">
    <source>
        <dbReference type="EMBL" id="GHD22373.1"/>
    </source>
</evidence>
<dbReference type="PANTHER" id="PTHR43716">
    <property type="entry name" value="D-2-HYDROXYGLUTARATE DEHYDROGENASE, MITOCHONDRIAL"/>
    <property type="match status" value="1"/>
</dbReference>
<dbReference type="Gene3D" id="3.30.70.2740">
    <property type="match status" value="1"/>
</dbReference>
<dbReference type="InterPro" id="IPR051264">
    <property type="entry name" value="FAD-oxidored/transferase_4"/>
</dbReference>
<comment type="similarity">
    <text evidence="2">Belongs to the FAD-binding oxidoreductase/transferase type 4 family.</text>
</comment>
<dbReference type="InterPro" id="IPR036318">
    <property type="entry name" value="FAD-bd_PCMH-like_sf"/>
</dbReference>
<reference evidence="7" key="2">
    <citation type="submission" date="2020-09" db="EMBL/GenBank/DDBJ databases">
        <authorList>
            <person name="Sun Q."/>
            <person name="Kim S."/>
        </authorList>
    </citation>
    <scope>NUCLEOTIDE SEQUENCE</scope>
    <source>
        <strain evidence="7">KCTC 42249</strain>
    </source>
</reference>
<comment type="caution">
    <text evidence="7">The sequence shown here is derived from an EMBL/GenBank/DDBJ whole genome shotgun (WGS) entry which is preliminary data.</text>
</comment>
<feature type="domain" description="FAD-binding PCMH-type" evidence="6">
    <location>
        <begin position="40"/>
        <end position="219"/>
    </location>
</feature>
<dbReference type="EMBL" id="BMZQ01000004">
    <property type="protein sequence ID" value="GHD22373.1"/>
    <property type="molecule type" value="Genomic_DNA"/>
</dbReference>
<sequence>MTPEKSSDFVAYLRAHLDANAFVEGANVNPASVSDGTRVSGFLPSLLLRPRNAADLSLILQTATKLRQSVVIQGGLTGLAGGARPRHGEVAVSLERMRGMSAVNVAEGTIEVEAGVPLQAVQEAAQAAGFMFGVDLGARGSASIGGMIATNAGGIRVLRYGMMRDQVAGLEGVLADGTVIDSMLGLPKDNAGYDLRQLLVGSEGTLGVVTRAKLRLRPAPKSERAALLSLGSVDDAIKLLVFLRERIGDLLAAFEIIFPDVYAGTIAHMGIVPPLPPGAGLYVLTDIQGQTPDADLERFQAALGDAVEIGLCSDAILSSSGREFETLWAIRDGVSDCVYAQGQSYGFDIGVPLNAINRFLKLAADRVSAIDPTARAFIFGHLGDGNLHYIVETEEGADIAKAVLTAVAEAGGTITAEHGIGTDKRDWLHLCRSEAELAVMGRLKRALDPAGILNPERVISTSAAYGNKTLLP</sequence>
<dbReference type="Pfam" id="PF01565">
    <property type="entry name" value="FAD_binding_4"/>
    <property type="match status" value="1"/>
</dbReference>
<dbReference type="InterPro" id="IPR016169">
    <property type="entry name" value="FAD-bd_PCMH_sub2"/>
</dbReference>
<accession>A0A8J3DUR3</accession>
<name>A0A8J3DUR3_9HYPH</name>
<gene>
    <name evidence="7" type="ORF">GCM10016234_36760</name>
</gene>
<evidence type="ECO:0000256" key="2">
    <source>
        <dbReference type="ARBA" id="ARBA00008000"/>
    </source>
</evidence>
<evidence type="ECO:0000256" key="5">
    <source>
        <dbReference type="ARBA" id="ARBA00023002"/>
    </source>
</evidence>
<dbReference type="FunFam" id="1.10.45.10:FF:000001">
    <property type="entry name" value="D-lactate dehydrogenase mitochondrial"/>
    <property type="match status" value="1"/>
</dbReference>